<dbReference type="AlphaFoldDB" id="A0AA88H6S7"/>
<feature type="non-terminal residue" evidence="2">
    <location>
        <position position="1"/>
    </location>
</feature>
<reference evidence="2" key="1">
    <citation type="submission" date="2023-07" db="EMBL/GenBank/DDBJ databases">
        <title>Chromosome-level genome assembly of Artemia franciscana.</title>
        <authorList>
            <person name="Jo E."/>
        </authorList>
    </citation>
    <scope>NUCLEOTIDE SEQUENCE</scope>
    <source>
        <tissue evidence="2">Whole body</tissue>
    </source>
</reference>
<evidence type="ECO:0000256" key="1">
    <source>
        <dbReference type="SAM" id="Phobius"/>
    </source>
</evidence>
<name>A0AA88H6S7_ARTSF</name>
<comment type="caution">
    <text evidence="2">The sequence shown here is derived from an EMBL/GenBank/DDBJ whole genome shotgun (WGS) entry which is preliminary data.</text>
</comment>
<evidence type="ECO:0000313" key="2">
    <source>
        <dbReference type="EMBL" id="KAK2701601.1"/>
    </source>
</evidence>
<dbReference type="EMBL" id="JAVRJZ010003288">
    <property type="protein sequence ID" value="KAK2701601.1"/>
    <property type="molecule type" value="Genomic_DNA"/>
</dbReference>
<accession>A0AA88H6S7</accession>
<sequence length="59" mass="6562">AELYSCTSVLNAIIIVLKGFCMALLLTDMEGILSYLFGIGTRTEAFELPYGRELEREAD</sequence>
<keyword evidence="3" id="KW-1185">Reference proteome</keyword>
<evidence type="ECO:0000313" key="3">
    <source>
        <dbReference type="Proteomes" id="UP001187531"/>
    </source>
</evidence>
<proteinExistence type="predicted"/>
<dbReference type="Proteomes" id="UP001187531">
    <property type="component" value="Unassembled WGS sequence"/>
</dbReference>
<organism evidence="2 3">
    <name type="scientific">Artemia franciscana</name>
    <name type="common">Brine shrimp</name>
    <name type="synonym">Artemia sanfranciscana</name>
    <dbReference type="NCBI Taxonomy" id="6661"/>
    <lineage>
        <taxon>Eukaryota</taxon>
        <taxon>Metazoa</taxon>
        <taxon>Ecdysozoa</taxon>
        <taxon>Arthropoda</taxon>
        <taxon>Crustacea</taxon>
        <taxon>Branchiopoda</taxon>
        <taxon>Anostraca</taxon>
        <taxon>Artemiidae</taxon>
        <taxon>Artemia</taxon>
    </lineage>
</organism>
<keyword evidence="1" id="KW-1133">Transmembrane helix</keyword>
<protein>
    <submittedName>
        <fullName evidence="2">Uncharacterized protein</fullName>
    </submittedName>
</protein>
<gene>
    <name evidence="2" type="ORF">QYM36_019758</name>
</gene>
<feature type="transmembrane region" description="Helical" evidence="1">
    <location>
        <begin position="12"/>
        <end position="37"/>
    </location>
</feature>
<keyword evidence="1" id="KW-0812">Transmembrane</keyword>
<keyword evidence="1" id="KW-0472">Membrane</keyword>